<dbReference type="InterPro" id="IPR010982">
    <property type="entry name" value="Lambda_DNA-bd_dom_sf"/>
</dbReference>
<proteinExistence type="predicted"/>
<evidence type="ECO:0000313" key="3">
    <source>
        <dbReference type="Proteomes" id="UP000538507"/>
    </source>
</evidence>
<dbReference type="Gene3D" id="1.10.260.40">
    <property type="entry name" value="lambda repressor-like DNA-binding domains"/>
    <property type="match status" value="1"/>
</dbReference>
<protein>
    <submittedName>
        <fullName evidence="2">Transcriptional regulator with XRE-family HTH domain</fullName>
    </submittedName>
</protein>
<dbReference type="RefSeq" id="WP_183606592.1">
    <property type="nucleotide sequence ID" value="NZ_JACIGO010000001.1"/>
</dbReference>
<reference evidence="2 3" key="1">
    <citation type="submission" date="2020-08" db="EMBL/GenBank/DDBJ databases">
        <title>Genomic Encyclopedia of Type Strains, Phase IV (KMG-V): Genome sequencing to study the core and pangenomes of soil and plant-associated prokaryotes.</title>
        <authorList>
            <person name="Whitman W."/>
        </authorList>
    </citation>
    <scope>NUCLEOTIDE SEQUENCE [LARGE SCALE GENOMIC DNA]</scope>
    <source>
        <strain evidence="2 3">SEMIA 415</strain>
    </source>
</reference>
<feature type="compositionally biased region" description="Low complexity" evidence="1">
    <location>
        <begin position="52"/>
        <end position="65"/>
    </location>
</feature>
<dbReference type="SUPFAM" id="SSF47413">
    <property type="entry name" value="lambda repressor-like DNA-binding domains"/>
    <property type="match status" value="1"/>
</dbReference>
<comment type="caution">
    <text evidence="2">The sequence shown here is derived from an EMBL/GenBank/DDBJ whole genome shotgun (WGS) entry which is preliminary data.</text>
</comment>
<feature type="region of interest" description="Disordered" evidence="1">
    <location>
        <begin position="52"/>
        <end position="86"/>
    </location>
</feature>
<dbReference type="InterPro" id="IPR001387">
    <property type="entry name" value="Cro/C1-type_HTH"/>
</dbReference>
<name>A0AAE2MHZ3_RHILE</name>
<accession>A0AAE2MHZ3</accession>
<dbReference type="AlphaFoldDB" id="A0AAE2MHZ3"/>
<dbReference type="GO" id="GO:0003677">
    <property type="term" value="F:DNA binding"/>
    <property type="evidence" value="ECO:0007669"/>
    <property type="project" value="InterPro"/>
</dbReference>
<evidence type="ECO:0000256" key="1">
    <source>
        <dbReference type="SAM" id="MobiDB-lite"/>
    </source>
</evidence>
<dbReference type="EMBL" id="JACIGO010000001">
    <property type="protein sequence ID" value="MBB4289507.1"/>
    <property type="molecule type" value="Genomic_DNA"/>
</dbReference>
<dbReference type="CDD" id="cd00093">
    <property type="entry name" value="HTH_XRE"/>
    <property type="match status" value="1"/>
</dbReference>
<evidence type="ECO:0000313" key="2">
    <source>
        <dbReference type="EMBL" id="MBB4289507.1"/>
    </source>
</evidence>
<gene>
    <name evidence="2" type="ORF">GGE16_001523</name>
</gene>
<sequence length="86" mass="9377">MLGVSQRELADLAGVAPGTVVSLEKGGMVTHESEERVTRYLRKCGIVLLGEPGEPLDGLRLSSPPEMRPRRRGRRKSSGDMSESDK</sequence>
<dbReference type="Proteomes" id="UP000538507">
    <property type="component" value="Unassembled WGS sequence"/>
</dbReference>
<organism evidence="2 3">
    <name type="scientific">Rhizobium leguminosarum</name>
    <dbReference type="NCBI Taxonomy" id="384"/>
    <lineage>
        <taxon>Bacteria</taxon>
        <taxon>Pseudomonadati</taxon>
        <taxon>Pseudomonadota</taxon>
        <taxon>Alphaproteobacteria</taxon>
        <taxon>Hyphomicrobiales</taxon>
        <taxon>Rhizobiaceae</taxon>
        <taxon>Rhizobium/Agrobacterium group</taxon>
        <taxon>Rhizobium</taxon>
    </lineage>
</organism>